<dbReference type="UniPathway" id="UPA00056">
    <property type="reaction ID" value="UER00096"/>
</dbReference>
<feature type="domain" description="IspG TIM-barrel" evidence="9">
    <location>
        <begin position="17"/>
        <end position="282"/>
    </location>
</feature>
<dbReference type="InterPro" id="IPR004588">
    <property type="entry name" value="IspG_bac-typ"/>
</dbReference>
<dbReference type="PANTHER" id="PTHR30454">
    <property type="entry name" value="4-HYDROXY-3-METHYLBUT-2-EN-1-YL DIPHOSPHATE SYNTHASE"/>
    <property type="match status" value="1"/>
</dbReference>
<dbReference type="SUPFAM" id="SSF56014">
    <property type="entry name" value="Nitrite and sulphite reductase 4Fe-4S domain-like"/>
    <property type="match status" value="1"/>
</dbReference>
<dbReference type="InterPro" id="IPR011005">
    <property type="entry name" value="Dihydropteroate_synth-like_sf"/>
</dbReference>
<gene>
    <name evidence="7 11" type="primary">ispG</name>
    <name evidence="11" type="ORF">IFE08_09270</name>
</gene>
<dbReference type="InterPro" id="IPR016425">
    <property type="entry name" value="IspG_bac"/>
</dbReference>
<dbReference type="InterPro" id="IPR058579">
    <property type="entry name" value="IspG_C"/>
</dbReference>
<dbReference type="NCBIfam" id="NF001540">
    <property type="entry name" value="PRK00366.1"/>
    <property type="match status" value="1"/>
</dbReference>
<keyword evidence="4 7" id="KW-0408">Iron</keyword>
<keyword evidence="2 7" id="KW-0479">Metal-binding</keyword>
<proteinExistence type="inferred from homology"/>
<dbReference type="InterPro" id="IPR045854">
    <property type="entry name" value="NO2/SO3_Rdtase_4Fe4S_sf"/>
</dbReference>
<dbReference type="GO" id="GO:0019288">
    <property type="term" value="P:isopentenyl diphosphate biosynthetic process, methylerythritol 4-phosphate pathway"/>
    <property type="evidence" value="ECO:0007669"/>
    <property type="project" value="UniProtKB-UniRule"/>
</dbReference>
<evidence type="ECO:0000259" key="9">
    <source>
        <dbReference type="Pfam" id="PF04551"/>
    </source>
</evidence>
<feature type="binding site" evidence="7">
    <location>
        <position position="301"/>
    </location>
    <ligand>
        <name>[4Fe-4S] cluster</name>
        <dbReference type="ChEBI" id="CHEBI:49883"/>
    </ligand>
</feature>
<dbReference type="Pfam" id="PF26540">
    <property type="entry name" value="GcpE_C"/>
    <property type="match status" value="1"/>
</dbReference>
<dbReference type="EC" id="1.17.7.3" evidence="7"/>
<evidence type="ECO:0000256" key="7">
    <source>
        <dbReference type="HAMAP-Rule" id="MF_00159"/>
    </source>
</evidence>
<protein>
    <recommendedName>
        <fullName evidence="7">4-hydroxy-3-methylbut-2-en-1-yl diphosphate synthase (flavodoxin)</fullName>
        <ecNumber evidence="7">1.17.7.3</ecNumber>
    </recommendedName>
    <alternativeName>
        <fullName evidence="7">1-hydroxy-2-methyl-2-(E)-butenyl 4-diphosphate synthase</fullName>
    </alternativeName>
</protein>
<keyword evidence="1 7" id="KW-0004">4Fe-4S</keyword>
<evidence type="ECO:0000256" key="2">
    <source>
        <dbReference type="ARBA" id="ARBA00022723"/>
    </source>
</evidence>
<dbReference type="GO" id="GO:0141197">
    <property type="term" value="F:4-hydroxy-3-methylbut-2-enyl-diphosphate synthase activity (flavodoxin)"/>
    <property type="evidence" value="ECO:0007669"/>
    <property type="project" value="UniProtKB-EC"/>
</dbReference>
<feature type="domain" description="IspG C-terminal" evidence="10">
    <location>
        <begin position="298"/>
        <end position="371"/>
    </location>
</feature>
<dbReference type="PANTHER" id="PTHR30454:SF0">
    <property type="entry name" value="4-HYDROXY-3-METHYLBUT-2-EN-1-YL DIPHOSPHATE SYNTHASE (FERREDOXIN), CHLOROPLASTIC"/>
    <property type="match status" value="1"/>
</dbReference>
<dbReference type="Proteomes" id="UP000593915">
    <property type="component" value="Chromosome"/>
</dbReference>
<dbReference type="GO" id="GO:0051539">
    <property type="term" value="F:4 iron, 4 sulfur cluster binding"/>
    <property type="evidence" value="ECO:0007669"/>
    <property type="project" value="UniProtKB-UniRule"/>
</dbReference>
<accession>A0A7S7AVX4</accession>
<sequence length="395" mass="42825">MNLFKTPREIIIGGKGNVKSLTLGGFSPVLLQTMWKAPLSGADLTEIARQLGEFAQLGCDIVRFAVPDEVSAELFVKLTSLTDMPLVADIHFDYKLALRCMDGFAAKIRINPGNIGSKEKTEAVIKKALDTGTALRIGVNSGSIPSDLKLKMKKELEKISGLKRKKAEEGLETLEKEKARASARASALVEAAIRELEIFDSLNFKNAVVSMKASTVHETVLANEIFARDFDNPLHLGVTEAGPLISGIVKSSLAFSRLLNEGIGSTIRVSLSDSCENEIIAGREILTECGKRSGGIRLVSCPRCGRKGFDVQAFVKRWQTRLLAEKKDASIAVMGCVVNGPGEGKHADLGITGAEDSVIIFKHGEIKHRLNLLGLNAEEKIKVVDTVFEKELKTL</sequence>
<dbReference type="GO" id="GO:0005506">
    <property type="term" value="F:iron ion binding"/>
    <property type="evidence" value="ECO:0007669"/>
    <property type="project" value="InterPro"/>
</dbReference>
<comment type="similarity">
    <text evidence="7">Belongs to the IspG family.</text>
</comment>
<dbReference type="InterPro" id="IPR058578">
    <property type="entry name" value="IspG_TIM"/>
</dbReference>
<dbReference type="AlphaFoldDB" id="A0A7S7AVX4"/>
<dbReference type="HAMAP" id="MF_00159">
    <property type="entry name" value="IspG"/>
    <property type="match status" value="1"/>
</dbReference>
<dbReference type="PIRSF" id="PIRSF004640">
    <property type="entry name" value="IspG"/>
    <property type="match status" value="1"/>
</dbReference>
<keyword evidence="5 7" id="KW-0411">Iron-sulfur</keyword>
<feature type="binding site" evidence="7">
    <location>
        <position position="336"/>
    </location>
    <ligand>
        <name>[4Fe-4S] cluster</name>
        <dbReference type="ChEBI" id="CHEBI:49883"/>
    </ligand>
</feature>
<evidence type="ECO:0000256" key="5">
    <source>
        <dbReference type="ARBA" id="ARBA00023014"/>
    </source>
</evidence>
<feature type="coiled-coil region" evidence="8">
    <location>
        <begin position="164"/>
        <end position="191"/>
    </location>
</feature>
<name>A0A7S7AVX4_9SPIR</name>
<dbReference type="Pfam" id="PF04551">
    <property type="entry name" value="GcpE"/>
    <property type="match status" value="1"/>
</dbReference>
<dbReference type="GO" id="GO:0016114">
    <property type="term" value="P:terpenoid biosynthetic process"/>
    <property type="evidence" value="ECO:0007669"/>
    <property type="project" value="InterPro"/>
</dbReference>
<keyword evidence="3 7" id="KW-0560">Oxidoreductase</keyword>
<evidence type="ECO:0000259" key="10">
    <source>
        <dbReference type="Pfam" id="PF26540"/>
    </source>
</evidence>
<evidence type="ECO:0000256" key="8">
    <source>
        <dbReference type="SAM" id="Coils"/>
    </source>
</evidence>
<feature type="binding site" evidence="7">
    <location>
        <position position="343"/>
    </location>
    <ligand>
        <name>[4Fe-4S] cluster</name>
        <dbReference type="ChEBI" id="CHEBI:49883"/>
    </ligand>
</feature>
<reference evidence="11 12" key="1">
    <citation type="submission" date="2020-09" db="EMBL/GenBank/DDBJ databases">
        <title>Characterization of Treponema spp. from bovine digital dermatitis in Korea.</title>
        <authorList>
            <person name="Espiritu H.M."/>
            <person name="Cho Y.I."/>
            <person name="Mamuad L."/>
        </authorList>
    </citation>
    <scope>NUCLEOTIDE SEQUENCE [LARGE SCALE GENOMIC DNA]</scope>
    <source>
        <strain evidence="11 12">KS1</strain>
    </source>
</reference>
<evidence type="ECO:0000313" key="12">
    <source>
        <dbReference type="Proteomes" id="UP000593915"/>
    </source>
</evidence>
<dbReference type="Gene3D" id="3.20.20.20">
    <property type="entry name" value="Dihydropteroate synthase-like"/>
    <property type="match status" value="1"/>
</dbReference>
<dbReference type="RefSeq" id="WP_194075646.1">
    <property type="nucleotide sequence ID" value="NZ_CP061839.1"/>
</dbReference>
<organism evidence="11 12">
    <name type="scientific">Treponema pedis</name>
    <dbReference type="NCBI Taxonomy" id="409322"/>
    <lineage>
        <taxon>Bacteria</taxon>
        <taxon>Pseudomonadati</taxon>
        <taxon>Spirochaetota</taxon>
        <taxon>Spirochaetia</taxon>
        <taxon>Spirochaetales</taxon>
        <taxon>Treponemataceae</taxon>
        <taxon>Treponema</taxon>
    </lineage>
</organism>
<evidence type="ECO:0000256" key="3">
    <source>
        <dbReference type="ARBA" id="ARBA00023002"/>
    </source>
</evidence>
<evidence type="ECO:0000313" key="11">
    <source>
        <dbReference type="EMBL" id="QOW60036.1"/>
    </source>
</evidence>
<evidence type="ECO:0000256" key="6">
    <source>
        <dbReference type="ARBA" id="ARBA00023229"/>
    </source>
</evidence>
<evidence type="ECO:0000256" key="4">
    <source>
        <dbReference type="ARBA" id="ARBA00023004"/>
    </source>
</evidence>
<feature type="binding site" evidence="7">
    <location>
        <position position="304"/>
    </location>
    <ligand>
        <name>[4Fe-4S] cluster</name>
        <dbReference type="ChEBI" id="CHEBI:49883"/>
    </ligand>
</feature>
<dbReference type="NCBIfam" id="TIGR00612">
    <property type="entry name" value="ispG_gcpE"/>
    <property type="match status" value="1"/>
</dbReference>
<comment type="cofactor">
    <cofactor evidence="7">
        <name>[4Fe-4S] cluster</name>
        <dbReference type="ChEBI" id="CHEBI:49883"/>
    </cofactor>
    <text evidence="7">Binds 1 [4Fe-4S] cluster.</text>
</comment>
<dbReference type="Gene3D" id="3.30.413.10">
    <property type="entry name" value="Sulfite Reductase Hemoprotein, domain 1"/>
    <property type="match status" value="1"/>
</dbReference>
<dbReference type="GO" id="GO:0046429">
    <property type="term" value="F:4-hydroxy-3-methylbut-2-en-1-yl diphosphate synthase activity (ferredoxin)"/>
    <property type="evidence" value="ECO:0007669"/>
    <property type="project" value="UniProtKB-UniRule"/>
</dbReference>
<comment type="pathway">
    <text evidence="7">Isoprenoid biosynthesis; isopentenyl diphosphate biosynthesis via DXP pathway; isopentenyl diphosphate from 1-deoxy-D-xylulose 5-phosphate: step 5/6.</text>
</comment>
<comment type="function">
    <text evidence="7">Converts 2C-methyl-D-erythritol 2,4-cyclodiphosphate (ME-2,4cPP) into 1-hydroxy-2-methyl-2-(E)-butenyl 4-diphosphate.</text>
</comment>
<dbReference type="EMBL" id="CP061839">
    <property type="protein sequence ID" value="QOW60036.1"/>
    <property type="molecule type" value="Genomic_DNA"/>
</dbReference>
<keyword evidence="6 7" id="KW-0414">Isoprene biosynthesis</keyword>
<comment type="catalytic activity">
    <reaction evidence="7">
        <text>(2E)-4-hydroxy-3-methylbut-2-enyl diphosphate + oxidized [flavodoxin] + H2O + 2 H(+) = 2-C-methyl-D-erythritol 2,4-cyclic diphosphate + reduced [flavodoxin]</text>
        <dbReference type="Rhea" id="RHEA:43604"/>
        <dbReference type="Rhea" id="RHEA-COMP:10622"/>
        <dbReference type="Rhea" id="RHEA-COMP:10623"/>
        <dbReference type="ChEBI" id="CHEBI:15377"/>
        <dbReference type="ChEBI" id="CHEBI:15378"/>
        <dbReference type="ChEBI" id="CHEBI:57618"/>
        <dbReference type="ChEBI" id="CHEBI:58210"/>
        <dbReference type="ChEBI" id="CHEBI:58483"/>
        <dbReference type="ChEBI" id="CHEBI:128753"/>
        <dbReference type="EC" id="1.17.7.3"/>
    </reaction>
</comment>
<evidence type="ECO:0000256" key="1">
    <source>
        <dbReference type="ARBA" id="ARBA00022485"/>
    </source>
</evidence>
<keyword evidence="8" id="KW-0175">Coiled coil</keyword>